<sequence length="262" mass="28244">MRNNERSTNGSASQVQSVDRAIAILDILARRGEAGVTEIAQELDVHKSTAFRLVGALEAWQLVEQVSERGKYRLGFGIVRLAGATTARLDLSRESRAVCERLAAELDETVNVAVVDQDQATNIMQVYGSAAVTARNWIGQRTPLHATSSGKVLLAWAGDDDREAALAELPAFTPNTRTDRGKLAEELEQVRERGWACTVEELEVGLNAVAAPIRAANGDVIAALSVSGPAYRMEPSSYPDIAEKIVAGAEEISFRVGYLGPR</sequence>
<dbReference type="InterPro" id="IPR005471">
    <property type="entry name" value="Tscrpt_reg_IclR_N"/>
</dbReference>
<keyword evidence="3" id="KW-0804">Transcription</keyword>
<dbReference type="Gene3D" id="3.30.450.40">
    <property type="match status" value="1"/>
</dbReference>
<accession>A0A076N182</accession>
<evidence type="ECO:0000259" key="5">
    <source>
        <dbReference type="PROSITE" id="PS51078"/>
    </source>
</evidence>
<dbReference type="SUPFAM" id="SSF55781">
    <property type="entry name" value="GAF domain-like"/>
    <property type="match status" value="1"/>
</dbReference>
<dbReference type="STRING" id="1068978.AMETH_4493"/>
<keyword evidence="2" id="KW-0238">DNA-binding</keyword>
<dbReference type="KEGG" id="amq:AMETH_4493"/>
<dbReference type="AlphaFoldDB" id="A0A076N182"/>
<dbReference type="InterPro" id="IPR036388">
    <property type="entry name" value="WH-like_DNA-bd_sf"/>
</dbReference>
<dbReference type="SUPFAM" id="SSF46785">
    <property type="entry name" value="Winged helix' DNA-binding domain"/>
    <property type="match status" value="1"/>
</dbReference>
<dbReference type="OrthoDB" id="7274111at2"/>
<dbReference type="InterPro" id="IPR014757">
    <property type="entry name" value="Tscrpt_reg_IclR_C"/>
</dbReference>
<evidence type="ECO:0000259" key="4">
    <source>
        <dbReference type="PROSITE" id="PS51077"/>
    </source>
</evidence>
<evidence type="ECO:0000313" key="7">
    <source>
        <dbReference type="Proteomes" id="UP000062973"/>
    </source>
</evidence>
<dbReference type="InterPro" id="IPR050707">
    <property type="entry name" value="HTH_MetabolicPath_Reg"/>
</dbReference>
<dbReference type="PROSITE" id="PS51078">
    <property type="entry name" value="ICLR_ED"/>
    <property type="match status" value="1"/>
</dbReference>
<dbReference type="GO" id="GO:0045892">
    <property type="term" value="P:negative regulation of DNA-templated transcription"/>
    <property type="evidence" value="ECO:0007669"/>
    <property type="project" value="TreeGrafter"/>
</dbReference>
<dbReference type="RefSeq" id="WP_017983414.1">
    <property type="nucleotide sequence ID" value="NZ_AQUL01000001.1"/>
</dbReference>
<dbReference type="Proteomes" id="UP000062973">
    <property type="component" value="Chromosome"/>
</dbReference>
<evidence type="ECO:0000256" key="2">
    <source>
        <dbReference type="ARBA" id="ARBA00023125"/>
    </source>
</evidence>
<evidence type="ECO:0000313" key="6">
    <source>
        <dbReference type="EMBL" id="AIJ24585.1"/>
    </source>
</evidence>
<dbReference type="PANTHER" id="PTHR30136">
    <property type="entry name" value="HELIX-TURN-HELIX TRANSCRIPTIONAL REGULATOR, ICLR FAMILY"/>
    <property type="match status" value="1"/>
</dbReference>
<protein>
    <submittedName>
        <fullName evidence="6">IclR family transcriptional regulator</fullName>
    </submittedName>
</protein>
<proteinExistence type="predicted"/>
<dbReference type="HOGENOM" id="CLU_062618_4_3_11"/>
<feature type="domain" description="IclR-ED" evidence="5">
    <location>
        <begin position="77"/>
        <end position="258"/>
    </location>
</feature>
<keyword evidence="1" id="KW-0805">Transcription regulation</keyword>
<gene>
    <name evidence="6" type="ORF">AMETH_4493</name>
</gene>
<feature type="domain" description="HTH iclR-type" evidence="4">
    <location>
        <begin position="15"/>
        <end position="76"/>
    </location>
</feature>
<dbReference type="SMART" id="SM00346">
    <property type="entry name" value="HTH_ICLR"/>
    <property type="match status" value="1"/>
</dbReference>
<reference evidence="6 7" key="1">
    <citation type="submission" date="2014-07" db="EMBL/GenBank/DDBJ databases">
        <title>Whole Genome Sequence of the Amycolatopsis methanolica 239.</title>
        <authorList>
            <person name="Tang B."/>
        </authorList>
    </citation>
    <scope>NUCLEOTIDE SEQUENCE [LARGE SCALE GENOMIC DNA]</scope>
    <source>
        <strain evidence="6 7">239</strain>
    </source>
</reference>
<dbReference type="PROSITE" id="PS51077">
    <property type="entry name" value="HTH_ICLR"/>
    <property type="match status" value="1"/>
</dbReference>
<dbReference type="InterPro" id="IPR036390">
    <property type="entry name" value="WH_DNA-bd_sf"/>
</dbReference>
<evidence type="ECO:0000256" key="1">
    <source>
        <dbReference type="ARBA" id="ARBA00023015"/>
    </source>
</evidence>
<dbReference type="Pfam" id="PF09339">
    <property type="entry name" value="HTH_IclR"/>
    <property type="match status" value="1"/>
</dbReference>
<dbReference type="GO" id="GO:0003677">
    <property type="term" value="F:DNA binding"/>
    <property type="evidence" value="ECO:0007669"/>
    <property type="project" value="UniProtKB-KW"/>
</dbReference>
<dbReference type="eggNOG" id="COG1414">
    <property type="taxonomic scope" value="Bacteria"/>
</dbReference>
<dbReference type="Pfam" id="PF01614">
    <property type="entry name" value="IclR_C"/>
    <property type="match status" value="1"/>
</dbReference>
<dbReference type="Gene3D" id="1.10.10.10">
    <property type="entry name" value="Winged helix-like DNA-binding domain superfamily/Winged helix DNA-binding domain"/>
    <property type="match status" value="1"/>
</dbReference>
<dbReference type="EMBL" id="CP009110">
    <property type="protein sequence ID" value="AIJ24585.1"/>
    <property type="molecule type" value="Genomic_DNA"/>
</dbReference>
<dbReference type="GO" id="GO:0003700">
    <property type="term" value="F:DNA-binding transcription factor activity"/>
    <property type="evidence" value="ECO:0007669"/>
    <property type="project" value="TreeGrafter"/>
</dbReference>
<dbReference type="InterPro" id="IPR029016">
    <property type="entry name" value="GAF-like_dom_sf"/>
</dbReference>
<name>A0A076N182_AMYME</name>
<dbReference type="PATRIC" id="fig|1068978.7.peg.4817"/>
<organism evidence="6 7">
    <name type="scientific">Amycolatopsis methanolica 239</name>
    <dbReference type="NCBI Taxonomy" id="1068978"/>
    <lineage>
        <taxon>Bacteria</taxon>
        <taxon>Bacillati</taxon>
        <taxon>Actinomycetota</taxon>
        <taxon>Actinomycetes</taxon>
        <taxon>Pseudonocardiales</taxon>
        <taxon>Pseudonocardiaceae</taxon>
        <taxon>Amycolatopsis</taxon>
        <taxon>Amycolatopsis methanolica group</taxon>
    </lineage>
</organism>
<dbReference type="PANTHER" id="PTHR30136:SF24">
    <property type="entry name" value="HTH-TYPE TRANSCRIPTIONAL REPRESSOR ALLR"/>
    <property type="match status" value="1"/>
</dbReference>
<keyword evidence="7" id="KW-1185">Reference proteome</keyword>
<evidence type="ECO:0000256" key="3">
    <source>
        <dbReference type="ARBA" id="ARBA00023163"/>
    </source>
</evidence>